<evidence type="ECO:0000313" key="2">
    <source>
        <dbReference type="WBParaSite" id="ACAC_0000636001-mRNA-1"/>
    </source>
</evidence>
<dbReference type="AlphaFoldDB" id="A0A0K0D8G5"/>
<dbReference type="WBParaSite" id="ACAC_0000636001-mRNA-1">
    <property type="protein sequence ID" value="ACAC_0000636001-mRNA-1"/>
    <property type="gene ID" value="ACAC_0000636001"/>
</dbReference>
<keyword evidence="1" id="KW-1185">Reference proteome</keyword>
<dbReference type="Proteomes" id="UP000035642">
    <property type="component" value="Unassembled WGS sequence"/>
</dbReference>
<organism evidence="1 2">
    <name type="scientific">Angiostrongylus cantonensis</name>
    <name type="common">Rat lungworm</name>
    <dbReference type="NCBI Taxonomy" id="6313"/>
    <lineage>
        <taxon>Eukaryota</taxon>
        <taxon>Metazoa</taxon>
        <taxon>Ecdysozoa</taxon>
        <taxon>Nematoda</taxon>
        <taxon>Chromadorea</taxon>
        <taxon>Rhabditida</taxon>
        <taxon>Rhabditina</taxon>
        <taxon>Rhabditomorpha</taxon>
        <taxon>Strongyloidea</taxon>
        <taxon>Metastrongylidae</taxon>
        <taxon>Angiostrongylus</taxon>
    </lineage>
</organism>
<accession>A0A0K0D8G5</accession>
<proteinExistence type="predicted"/>
<reference evidence="2" key="2">
    <citation type="submission" date="2017-02" db="UniProtKB">
        <authorList>
            <consortium name="WormBaseParasite"/>
        </authorList>
    </citation>
    <scope>IDENTIFICATION</scope>
</reference>
<reference evidence="1" key="1">
    <citation type="submission" date="2012-09" db="EMBL/GenBank/DDBJ databases">
        <authorList>
            <person name="Martin A.A."/>
        </authorList>
    </citation>
    <scope>NUCLEOTIDE SEQUENCE</scope>
</reference>
<protein>
    <submittedName>
        <fullName evidence="2">PID domain-containing protein</fullName>
    </submittedName>
</protein>
<sequence length="149" mass="16994">LREIADRILEQVRNVDPNYPDRVQIFEPTPRTNELVQHSSTSSWTSSYSTKLRERRYEAAPPTMQYCMSADIGRDPYDCDVPDAILICMDVQVAIETQRFGFEPVACFFTARTVVRTDAINLTSSFSLTALIVQYVLVTYEVLNDAPVF</sequence>
<evidence type="ECO:0000313" key="1">
    <source>
        <dbReference type="Proteomes" id="UP000035642"/>
    </source>
</evidence>
<name>A0A0K0D8G5_ANGCA</name>